<proteinExistence type="predicted"/>
<dbReference type="SUPFAM" id="SSF69322">
    <property type="entry name" value="Tricorn protease domain 2"/>
    <property type="match status" value="1"/>
</dbReference>
<dbReference type="EnsemblMetazoa" id="XM_038208854.1">
    <property type="protein sequence ID" value="XP_038064782.1"/>
    <property type="gene ID" value="LOC119735151"/>
</dbReference>
<dbReference type="Pfam" id="PF12937">
    <property type="entry name" value="F-box-like"/>
    <property type="match status" value="1"/>
</dbReference>
<evidence type="ECO:0000313" key="2">
    <source>
        <dbReference type="EnsemblMetazoa" id="XP_038064782.1"/>
    </source>
</evidence>
<dbReference type="AlphaFoldDB" id="A0A914AM12"/>
<dbReference type="PROSITE" id="PS50181">
    <property type="entry name" value="FBOX"/>
    <property type="match status" value="1"/>
</dbReference>
<sequence>MPSDQWTIGTSPENKISVVMADCDISGSDSMSECTTAASSGSLIYAVPDDLIQTILQHLSVTDLCHVASCCRWLRDATNQDSLWRPLCKSRGWEHYGTTTDLAKIASYGPSEQVTDTSGAGDDIVTFQEDRIVTDDNTGCLTSTCRWKGVYMRAYHLDRNWATNSSHFKRFINLDLGETQGPESPSFCIDGDLLAIKKGRQAIQVYNIRKKAIQCVLPPIEPTYNCDWDRGFEFRDGVIVVPCSDGVAYAFDASTGALLQKISGNWSRSSVSMFFDGELIITYVYTFQTNVDKNSEKFRDIFVWCVKDSRHQRILTVDPSEGVCVCYNADYRDKIVAAFYDDDYIRVWDARSGECLHKLKCPGEKSNVKLGDNVIVGFSKAIDEEVCDIIIWSQGTGVCQKVIRKASGYWMYPYAQVVNDFILWHERKKSGDATYSLYIYNLRKESVTEMVHHCEDTTGNGSKLVYFVLNELVKGIKRTGKRVVFNAAPNGLVRLFDVGLYQVIWIDDIRMILYDDREQRLLFHHFW</sequence>
<protein>
    <recommendedName>
        <fullName evidence="1">F-box domain-containing protein</fullName>
    </recommendedName>
</protein>
<name>A0A914AM12_PATMI</name>
<dbReference type="InterPro" id="IPR015943">
    <property type="entry name" value="WD40/YVTN_repeat-like_dom_sf"/>
</dbReference>
<dbReference type="Gene3D" id="1.20.1280.50">
    <property type="match status" value="1"/>
</dbReference>
<dbReference type="InterPro" id="IPR036047">
    <property type="entry name" value="F-box-like_dom_sf"/>
</dbReference>
<evidence type="ECO:0000313" key="3">
    <source>
        <dbReference type="Proteomes" id="UP000887568"/>
    </source>
</evidence>
<dbReference type="RefSeq" id="XP_038064782.1">
    <property type="nucleotide sequence ID" value="XM_038208854.1"/>
</dbReference>
<dbReference type="InterPro" id="IPR001810">
    <property type="entry name" value="F-box_dom"/>
</dbReference>
<dbReference type="OrthoDB" id="3219396at2759"/>
<reference evidence="2" key="1">
    <citation type="submission" date="2022-11" db="UniProtKB">
        <authorList>
            <consortium name="EnsemblMetazoa"/>
        </authorList>
    </citation>
    <scope>IDENTIFICATION</scope>
</reference>
<dbReference type="GeneID" id="119735151"/>
<dbReference type="Gene3D" id="2.130.10.10">
    <property type="entry name" value="YVTN repeat-like/Quinoprotein amine dehydrogenase"/>
    <property type="match status" value="1"/>
</dbReference>
<evidence type="ECO:0000259" key="1">
    <source>
        <dbReference type="PROSITE" id="PS50181"/>
    </source>
</evidence>
<feature type="domain" description="F-box" evidence="1">
    <location>
        <begin position="41"/>
        <end position="87"/>
    </location>
</feature>
<accession>A0A914AM12</accession>
<dbReference type="Proteomes" id="UP000887568">
    <property type="component" value="Unplaced"/>
</dbReference>
<keyword evidence="3" id="KW-1185">Reference proteome</keyword>
<dbReference type="SMART" id="SM00256">
    <property type="entry name" value="FBOX"/>
    <property type="match status" value="1"/>
</dbReference>
<dbReference type="SUPFAM" id="SSF81383">
    <property type="entry name" value="F-box domain"/>
    <property type="match status" value="1"/>
</dbReference>
<organism evidence="2 3">
    <name type="scientific">Patiria miniata</name>
    <name type="common">Bat star</name>
    <name type="synonym">Asterina miniata</name>
    <dbReference type="NCBI Taxonomy" id="46514"/>
    <lineage>
        <taxon>Eukaryota</taxon>
        <taxon>Metazoa</taxon>
        <taxon>Echinodermata</taxon>
        <taxon>Eleutherozoa</taxon>
        <taxon>Asterozoa</taxon>
        <taxon>Asteroidea</taxon>
        <taxon>Valvatacea</taxon>
        <taxon>Valvatida</taxon>
        <taxon>Asterinidae</taxon>
        <taxon>Patiria</taxon>
    </lineage>
</organism>